<feature type="transmembrane region" description="Helical" evidence="1">
    <location>
        <begin position="100"/>
        <end position="127"/>
    </location>
</feature>
<dbReference type="EMBL" id="WIXE01021681">
    <property type="protein sequence ID" value="KAK5968162.1"/>
    <property type="molecule type" value="Genomic_DNA"/>
</dbReference>
<keyword evidence="1" id="KW-0472">Membrane</keyword>
<feature type="transmembrane region" description="Helical" evidence="1">
    <location>
        <begin position="200"/>
        <end position="221"/>
    </location>
</feature>
<dbReference type="AlphaFoldDB" id="A0AAN8IG89"/>
<proteinExistence type="predicted"/>
<keyword evidence="1" id="KW-1133">Transmembrane helix</keyword>
<evidence type="ECO:0000313" key="3">
    <source>
        <dbReference type="Proteomes" id="UP001331761"/>
    </source>
</evidence>
<sequence length="424" mass="47208">MTRRKRLNVSDLFRSIGRWNDLYGRVIALNTLVFSSGQLHYSFSGSLAWNREAFEFHDCDGCFYTVADKNATLFLERQYGDSKVTFTKYERFLFTEGGEIIGLLLLIALYKLSTSSQLAIGVLLYIFCPGVHFTRSKTFARASLFLSGISVKMIRIPTMMHCMESLPQHLRVFGLAIMFGAGVISNLWLLIFVRLVSQSLFWTHAMVAVVITITCSLHIWLAPPSILNALFNAETVVLHDQLVKWVPEDELVNIDDLIDYVLYRGLRASLASMAYACGVMSSIIIKVTVRLILLEHVPTSVRSLIPLAFLYSDITLLAFSSLEALTTSLSEAYPNGSHIYSLAYILFAAPFALLLDNSTYMVTNSAEIPAYTVPHRAFPSNLESADIPSEHFSVRMMLDACAAAEQAKKAAKSLSGRGDKSSKS</sequence>
<evidence type="ECO:0000313" key="2">
    <source>
        <dbReference type="EMBL" id="KAK5968162.1"/>
    </source>
</evidence>
<feature type="transmembrane region" description="Helical" evidence="1">
    <location>
        <begin position="305"/>
        <end position="325"/>
    </location>
</feature>
<feature type="transmembrane region" description="Helical" evidence="1">
    <location>
        <begin position="337"/>
        <end position="355"/>
    </location>
</feature>
<feature type="transmembrane region" description="Helical" evidence="1">
    <location>
        <begin position="172"/>
        <end position="193"/>
    </location>
</feature>
<protein>
    <submittedName>
        <fullName evidence="2">Uncharacterized protein</fullName>
    </submittedName>
</protein>
<comment type="caution">
    <text evidence="2">The sequence shown here is derived from an EMBL/GenBank/DDBJ whole genome shotgun (WGS) entry which is preliminary data.</text>
</comment>
<keyword evidence="3" id="KW-1185">Reference proteome</keyword>
<accession>A0AAN8IG89</accession>
<gene>
    <name evidence="2" type="ORF">GCK32_008885</name>
</gene>
<feature type="transmembrane region" description="Helical" evidence="1">
    <location>
        <begin position="139"/>
        <end position="160"/>
    </location>
</feature>
<name>A0AAN8IG89_TRICO</name>
<dbReference type="Proteomes" id="UP001331761">
    <property type="component" value="Unassembled WGS sequence"/>
</dbReference>
<organism evidence="2 3">
    <name type="scientific">Trichostrongylus colubriformis</name>
    <name type="common">Black scour worm</name>
    <dbReference type="NCBI Taxonomy" id="6319"/>
    <lineage>
        <taxon>Eukaryota</taxon>
        <taxon>Metazoa</taxon>
        <taxon>Ecdysozoa</taxon>
        <taxon>Nematoda</taxon>
        <taxon>Chromadorea</taxon>
        <taxon>Rhabditida</taxon>
        <taxon>Rhabditina</taxon>
        <taxon>Rhabditomorpha</taxon>
        <taxon>Strongyloidea</taxon>
        <taxon>Trichostrongylidae</taxon>
        <taxon>Trichostrongylus</taxon>
    </lineage>
</organism>
<reference evidence="2 3" key="1">
    <citation type="submission" date="2019-10" db="EMBL/GenBank/DDBJ databases">
        <title>Assembly and Annotation for the nematode Trichostrongylus colubriformis.</title>
        <authorList>
            <person name="Martin J."/>
        </authorList>
    </citation>
    <scope>NUCLEOTIDE SEQUENCE [LARGE SCALE GENOMIC DNA]</scope>
    <source>
        <strain evidence="2">G859</strain>
        <tissue evidence="2">Whole worm</tissue>
    </source>
</reference>
<feature type="transmembrane region" description="Helical" evidence="1">
    <location>
        <begin position="273"/>
        <end position="293"/>
    </location>
</feature>
<evidence type="ECO:0000256" key="1">
    <source>
        <dbReference type="SAM" id="Phobius"/>
    </source>
</evidence>
<keyword evidence="1" id="KW-0812">Transmembrane</keyword>